<dbReference type="EMBL" id="HACM01005232">
    <property type="protein sequence ID" value="CRZ05674.1"/>
    <property type="molecule type" value="Transcribed_RNA"/>
</dbReference>
<accession>A0A0H5RB27</accession>
<feature type="compositionally biased region" description="Polar residues" evidence="1">
    <location>
        <begin position="136"/>
        <end position="147"/>
    </location>
</feature>
<organism evidence="2">
    <name type="scientific">Spongospora subterranea</name>
    <dbReference type="NCBI Taxonomy" id="70186"/>
    <lineage>
        <taxon>Eukaryota</taxon>
        <taxon>Sar</taxon>
        <taxon>Rhizaria</taxon>
        <taxon>Endomyxa</taxon>
        <taxon>Phytomyxea</taxon>
        <taxon>Plasmodiophorida</taxon>
        <taxon>Plasmodiophoridae</taxon>
        <taxon>Spongospora</taxon>
    </lineage>
</organism>
<protein>
    <submittedName>
        <fullName evidence="2">Uncharacterized protein</fullName>
    </submittedName>
</protein>
<name>A0A0H5RB27_9EUKA</name>
<evidence type="ECO:0000256" key="1">
    <source>
        <dbReference type="SAM" id="MobiDB-lite"/>
    </source>
</evidence>
<sequence length="147" mass="15824">MASLLLSRLPSAGLLSDVDPTSSILRPGQVQARHSAEVPVLIESDPAHMLVRSLKLRRKKELGWASVKRPNDAVVGSSPAKKRLAVAVQAPGTRTSRRAGRLQEVAAQTAQTVPSSSSSRRMRRKRPLNTVAEDVQGSNSSRSKSPE</sequence>
<proteinExistence type="predicted"/>
<evidence type="ECO:0000313" key="2">
    <source>
        <dbReference type="EMBL" id="CRZ05674.1"/>
    </source>
</evidence>
<reference evidence="2" key="1">
    <citation type="submission" date="2015-04" db="EMBL/GenBank/DDBJ databases">
        <title>The genome sequence of the plant pathogenic Rhizarian Plasmodiophora brassicae reveals insights in its biotrophic life cycle and the origin of chitin synthesis.</title>
        <authorList>
            <person name="Schwelm A."/>
            <person name="Fogelqvist J."/>
            <person name="Knaust A."/>
            <person name="Julke S."/>
            <person name="Lilja T."/>
            <person name="Dhandapani V."/>
            <person name="Bonilla-Rosso G."/>
            <person name="Karlsson M."/>
            <person name="Shevchenko A."/>
            <person name="Choi S.R."/>
            <person name="Kim H.G."/>
            <person name="Park J.Y."/>
            <person name="Lim Y.P."/>
            <person name="Ludwig-Muller J."/>
            <person name="Dixelius C."/>
        </authorList>
    </citation>
    <scope>NUCLEOTIDE SEQUENCE</scope>
    <source>
        <tissue evidence="2">Potato root galls</tissue>
    </source>
</reference>
<feature type="region of interest" description="Disordered" evidence="1">
    <location>
        <begin position="85"/>
        <end position="147"/>
    </location>
</feature>
<dbReference type="AlphaFoldDB" id="A0A0H5RB27"/>